<gene>
    <name evidence="2" type="ORF">COLO4_20601</name>
</gene>
<evidence type="ECO:0000313" key="2">
    <source>
        <dbReference type="EMBL" id="OMO87734.1"/>
    </source>
</evidence>
<reference evidence="3" key="1">
    <citation type="submission" date="2013-09" db="EMBL/GenBank/DDBJ databases">
        <title>Corchorus olitorius genome sequencing.</title>
        <authorList>
            <person name="Alam M."/>
            <person name="Haque M.S."/>
            <person name="Islam M.S."/>
            <person name="Emdad E.M."/>
            <person name="Islam M.M."/>
            <person name="Ahmed B."/>
            <person name="Halim A."/>
            <person name="Hossen Q.M.M."/>
            <person name="Hossain M.Z."/>
            <person name="Ahmed R."/>
            <person name="Khan M.M."/>
            <person name="Islam R."/>
            <person name="Rashid M.M."/>
            <person name="Khan S.A."/>
            <person name="Rahman M.S."/>
            <person name="Alam M."/>
            <person name="Yahiya A.S."/>
            <person name="Khan M.S."/>
            <person name="Azam M.S."/>
            <person name="Haque T."/>
            <person name="Lashkar M.Z.H."/>
            <person name="Akhand A.I."/>
            <person name="Morshed G."/>
            <person name="Roy S."/>
            <person name="Uddin K.S."/>
            <person name="Rabeya T."/>
            <person name="Hossain A.S."/>
            <person name="Chowdhury A."/>
            <person name="Snigdha A.R."/>
            <person name="Mortoza M.S."/>
            <person name="Matin S.A."/>
            <person name="Hoque S.M.E."/>
            <person name="Islam M.K."/>
            <person name="Roy D.K."/>
            <person name="Haider R."/>
            <person name="Moosa M.M."/>
            <person name="Elias S.M."/>
            <person name="Hasan A.M."/>
            <person name="Jahan S."/>
            <person name="Shafiuddin M."/>
            <person name="Mahmood N."/>
            <person name="Shommy N.S."/>
        </authorList>
    </citation>
    <scope>NUCLEOTIDE SEQUENCE [LARGE SCALE GENOMIC DNA]</scope>
    <source>
        <strain evidence="3">cv. O-4</strain>
    </source>
</reference>
<dbReference type="EMBL" id="AWUE01017265">
    <property type="protein sequence ID" value="OMO87734.1"/>
    <property type="molecule type" value="Genomic_DNA"/>
</dbReference>
<feature type="compositionally biased region" description="Acidic residues" evidence="1">
    <location>
        <begin position="19"/>
        <end position="30"/>
    </location>
</feature>
<organism evidence="2 3">
    <name type="scientific">Corchorus olitorius</name>
    <dbReference type="NCBI Taxonomy" id="93759"/>
    <lineage>
        <taxon>Eukaryota</taxon>
        <taxon>Viridiplantae</taxon>
        <taxon>Streptophyta</taxon>
        <taxon>Embryophyta</taxon>
        <taxon>Tracheophyta</taxon>
        <taxon>Spermatophyta</taxon>
        <taxon>Magnoliopsida</taxon>
        <taxon>eudicotyledons</taxon>
        <taxon>Gunneridae</taxon>
        <taxon>Pentapetalae</taxon>
        <taxon>rosids</taxon>
        <taxon>malvids</taxon>
        <taxon>Malvales</taxon>
        <taxon>Malvaceae</taxon>
        <taxon>Grewioideae</taxon>
        <taxon>Apeibeae</taxon>
        <taxon>Corchorus</taxon>
    </lineage>
</organism>
<dbReference type="Proteomes" id="UP000187203">
    <property type="component" value="Unassembled WGS sequence"/>
</dbReference>
<accession>A0A1R3IYU6</accession>
<name>A0A1R3IYU6_9ROSI</name>
<sequence length="85" mass="9735">MENVLRMEREGGEIRGRDEESEDEFEEDQMKEEARRKPVWKRVLSLLKYDRQSSWGGFGRDGSAAVGRGAAASSSPSFIIRPDDW</sequence>
<feature type="compositionally biased region" description="Low complexity" evidence="1">
    <location>
        <begin position="63"/>
        <end position="77"/>
    </location>
</feature>
<comment type="caution">
    <text evidence="2">The sequence shown here is derived from an EMBL/GenBank/DDBJ whole genome shotgun (WGS) entry which is preliminary data.</text>
</comment>
<proteinExistence type="predicted"/>
<feature type="region of interest" description="Disordered" evidence="1">
    <location>
        <begin position="63"/>
        <end position="85"/>
    </location>
</feature>
<feature type="compositionally biased region" description="Basic and acidic residues" evidence="1">
    <location>
        <begin position="1"/>
        <end position="18"/>
    </location>
</feature>
<keyword evidence="3" id="KW-1185">Reference proteome</keyword>
<evidence type="ECO:0000313" key="3">
    <source>
        <dbReference type="Proteomes" id="UP000187203"/>
    </source>
</evidence>
<protein>
    <submittedName>
        <fullName evidence="2">Uncharacterized protein</fullName>
    </submittedName>
</protein>
<evidence type="ECO:0000256" key="1">
    <source>
        <dbReference type="SAM" id="MobiDB-lite"/>
    </source>
</evidence>
<dbReference type="AlphaFoldDB" id="A0A1R3IYU6"/>
<feature type="region of interest" description="Disordered" evidence="1">
    <location>
        <begin position="1"/>
        <end position="32"/>
    </location>
</feature>